<evidence type="ECO:0000313" key="1">
    <source>
        <dbReference type="EMBL" id="OGK43288.1"/>
    </source>
</evidence>
<reference evidence="1 2" key="1">
    <citation type="journal article" date="2016" name="Nat. Commun.">
        <title>Thousands of microbial genomes shed light on interconnected biogeochemical processes in an aquifer system.</title>
        <authorList>
            <person name="Anantharaman K."/>
            <person name="Brown C.T."/>
            <person name="Hug L.A."/>
            <person name="Sharon I."/>
            <person name="Castelle C.J."/>
            <person name="Probst A.J."/>
            <person name="Thomas B.C."/>
            <person name="Singh A."/>
            <person name="Wilkins M.J."/>
            <person name="Karaoz U."/>
            <person name="Brodie E.L."/>
            <person name="Williams K.H."/>
            <person name="Hubbard S.S."/>
            <person name="Banfield J.F."/>
        </authorList>
    </citation>
    <scope>NUCLEOTIDE SEQUENCE [LARGE SCALE GENOMIC DNA]</scope>
</reference>
<organism evidence="1 2">
    <name type="scientific">Candidatus Roizmanbacteria bacterium RIFCSPLOWO2_01_FULL_37_16</name>
    <dbReference type="NCBI Taxonomy" id="1802058"/>
    <lineage>
        <taxon>Bacteria</taxon>
        <taxon>Candidatus Roizmaniibacteriota</taxon>
    </lineage>
</organism>
<gene>
    <name evidence="1" type="ORF">A3B40_02240</name>
</gene>
<proteinExistence type="predicted"/>
<name>A0A1F7IIU7_9BACT</name>
<dbReference type="EMBL" id="MGAI01000057">
    <property type="protein sequence ID" value="OGK43288.1"/>
    <property type="molecule type" value="Genomic_DNA"/>
</dbReference>
<comment type="caution">
    <text evidence="1">The sequence shown here is derived from an EMBL/GenBank/DDBJ whole genome shotgun (WGS) entry which is preliminary data.</text>
</comment>
<evidence type="ECO:0000313" key="2">
    <source>
        <dbReference type="Proteomes" id="UP000178040"/>
    </source>
</evidence>
<accession>A0A1F7IIU7</accession>
<sequence>MNEALTKSLEIRSIPTNFCAVIADDQENHAQATTQALIDGFSSGSLIHGDIYQAGSAADLFQLALFGKKGKQADVVILDDDYNVNLQPWKIQPTDILKLAERANINLIPVAYEIPGKLYDPNSTHLAILLRILDFEGNIFVVSSSPPNPKDIISEVRKLVPRTDIFPPSFPINGISTKFPSGGEFFVATKFDQFGWVAESVSGGLGQAMQYLFTSQH</sequence>
<protein>
    <submittedName>
        <fullName evidence="1">Uncharacterized protein</fullName>
    </submittedName>
</protein>
<dbReference type="Proteomes" id="UP000178040">
    <property type="component" value="Unassembled WGS sequence"/>
</dbReference>
<dbReference type="AlphaFoldDB" id="A0A1F7IIU7"/>